<dbReference type="PANTHER" id="PTHR24198:SF165">
    <property type="entry name" value="ANKYRIN REPEAT-CONTAINING PROTEIN-RELATED"/>
    <property type="match status" value="1"/>
</dbReference>
<name>A0A089PVQ9_9ENTR</name>
<accession>A0A089PVQ9</accession>
<evidence type="ECO:0000256" key="3">
    <source>
        <dbReference type="PROSITE-ProRule" id="PRU00023"/>
    </source>
</evidence>
<keyword evidence="5" id="KW-1185">Reference proteome</keyword>
<feature type="repeat" description="ANK" evidence="3">
    <location>
        <begin position="176"/>
        <end position="201"/>
    </location>
</feature>
<dbReference type="SUPFAM" id="SSF48403">
    <property type="entry name" value="Ankyrin repeat"/>
    <property type="match status" value="1"/>
</dbReference>
<keyword evidence="1" id="KW-0677">Repeat</keyword>
<evidence type="ECO:0000256" key="2">
    <source>
        <dbReference type="ARBA" id="ARBA00023043"/>
    </source>
</evidence>
<dbReference type="PROSITE" id="PS50297">
    <property type="entry name" value="ANK_REP_REGION"/>
    <property type="match status" value="2"/>
</dbReference>
<feature type="repeat" description="ANK" evidence="3">
    <location>
        <begin position="138"/>
        <end position="175"/>
    </location>
</feature>
<proteinExistence type="predicted"/>
<dbReference type="OrthoDB" id="9812708at2"/>
<dbReference type="RefSeq" id="WP_038474956.1">
    <property type="nucleotide sequence ID" value="NZ_CP009451.1"/>
</dbReference>
<dbReference type="InterPro" id="IPR002110">
    <property type="entry name" value="Ankyrin_rpt"/>
</dbReference>
<dbReference type="EMBL" id="CP009451">
    <property type="protein sequence ID" value="AIR04392.1"/>
    <property type="molecule type" value="Genomic_DNA"/>
</dbReference>
<dbReference type="Pfam" id="PF12796">
    <property type="entry name" value="Ank_2"/>
    <property type="match status" value="2"/>
</dbReference>
<feature type="repeat" description="ANK" evidence="3">
    <location>
        <begin position="38"/>
        <end position="70"/>
    </location>
</feature>
<organism evidence="4 5">
    <name type="scientific">Cedecea neteri</name>
    <dbReference type="NCBI Taxonomy" id="158822"/>
    <lineage>
        <taxon>Bacteria</taxon>
        <taxon>Pseudomonadati</taxon>
        <taxon>Pseudomonadota</taxon>
        <taxon>Gammaproteobacteria</taxon>
        <taxon>Enterobacterales</taxon>
        <taxon>Enterobacteriaceae</taxon>
        <taxon>Cedecea</taxon>
    </lineage>
</organism>
<dbReference type="AlphaFoldDB" id="A0A089PVQ9"/>
<evidence type="ECO:0000313" key="5">
    <source>
        <dbReference type="Proteomes" id="UP000029481"/>
    </source>
</evidence>
<dbReference type="PROSITE" id="PS50088">
    <property type="entry name" value="ANK_REPEAT"/>
    <property type="match status" value="3"/>
</dbReference>
<dbReference type="Gene3D" id="1.25.40.20">
    <property type="entry name" value="Ankyrin repeat-containing domain"/>
    <property type="match status" value="1"/>
</dbReference>
<keyword evidence="2 3" id="KW-0040">ANK repeat</keyword>
<protein>
    <submittedName>
        <fullName evidence="4">Ankyrin</fullName>
    </submittedName>
</protein>
<dbReference type="PANTHER" id="PTHR24198">
    <property type="entry name" value="ANKYRIN REPEAT AND PROTEIN KINASE DOMAIN-CONTAINING PROTEIN"/>
    <property type="match status" value="1"/>
</dbReference>
<gene>
    <name evidence="4" type="ORF">JT31_07150</name>
</gene>
<dbReference type="Proteomes" id="UP000029481">
    <property type="component" value="Chromosome"/>
</dbReference>
<evidence type="ECO:0000256" key="1">
    <source>
        <dbReference type="ARBA" id="ARBA00022737"/>
    </source>
</evidence>
<evidence type="ECO:0000313" key="4">
    <source>
        <dbReference type="EMBL" id="AIR04392.1"/>
    </source>
</evidence>
<dbReference type="KEGG" id="cnt:JT31_07150"/>
<dbReference type="SMART" id="SM00248">
    <property type="entry name" value="ANK"/>
    <property type="match status" value="6"/>
</dbReference>
<dbReference type="InterPro" id="IPR036770">
    <property type="entry name" value="Ankyrin_rpt-contain_sf"/>
</dbReference>
<sequence length="201" mass="21934">MSEKELVTGFLTAALEGEAATLKACLERGVDINVTNRQGRTAITLASLSQKYDCVALLIDAGADINQQDETCFNPFLISCLNNDLKLLRLLLPARPDLTRLTRFGGVGITPASEKGHVEIVRELLEHTGINVNHTNFLGWTPLLEAIVLNDGGKKQQEIVSLLLENGANPHMTDKYGKTPLELAEEKGYREIAQLLRDAGA</sequence>
<reference evidence="4 5" key="1">
    <citation type="submission" date="2014-09" db="EMBL/GenBank/DDBJ databases">
        <title>Cedecea neteri SSMD04 Genome Sequencing.</title>
        <authorList>
            <person name="Tan J.-Y."/>
        </authorList>
    </citation>
    <scope>NUCLEOTIDE SEQUENCE [LARGE SCALE GENOMIC DNA]</scope>
    <source>
        <strain evidence="4 5">SSMD04</strain>
    </source>
</reference>